<feature type="transmembrane region" description="Helical" evidence="1">
    <location>
        <begin position="158"/>
        <end position="179"/>
    </location>
</feature>
<proteinExistence type="predicted"/>
<accession>A0A078KL48</accession>
<dbReference type="AlphaFoldDB" id="A0A078KL48"/>
<feature type="transmembrane region" description="Helical" evidence="1">
    <location>
        <begin position="114"/>
        <end position="138"/>
    </location>
</feature>
<evidence type="ECO:0000256" key="1">
    <source>
        <dbReference type="SAM" id="Phobius"/>
    </source>
</evidence>
<evidence type="ECO:0000259" key="2">
    <source>
        <dbReference type="Pfam" id="PF02517"/>
    </source>
</evidence>
<feature type="domain" description="CAAX prenyl protease 2/Lysostaphin resistance protein A-like" evidence="2">
    <location>
        <begin position="161"/>
        <end position="247"/>
    </location>
</feature>
<dbReference type="PATRIC" id="fig|29343.3.peg.52"/>
<dbReference type="InterPro" id="IPR052710">
    <property type="entry name" value="CAAX_protease"/>
</dbReference>
<organism evidence="3 4">
    <name type="scientific">[Clostridium] cellulosi</name>
    <dbReference type="NCBI Taxonomy" id="29343"/>
    <lineage>
        <taxon>Bacteria</taxon>
        <taxon>Bacillati</taxon>
        <taxon>Bacillota</taxon>
        <taxon>Clostridia</taxon>
        <taxon>Eubacteriales</taxon>
        <taxon>Oscillospiraceae</taxon>
        <taxon>Oscillospiraceae incertae sedis</taxon>
    </lineage>
</organism>
<gene>
    <name evidence="3" type="ORF">CCDG5_0047</name>
</gene>
<dbReference type="KEGG" id="ccel:CCDG5_0047"/>
<keyword evidence="1" id="KW-1133">Transmembrane helix</keyword>
<sequence length="329" mass="35448">MKKRLGILDRDMNAVGLALILLLLLQYIVILTTYYIIARCSGYNITLNGLSLKDITTAITQLRNAVSNQPAAYPAALLLYVLIGNIVPAILCAKLTGIKVSGLITHSQIKPLEITIYGIIAIGASILASLVVKIISLILNFFNLQNMPVSLKIPYNSVPGIIMITLAVVVAAPITEELICRGVILRIFRRYGDVFAIVGSALIWALLHGNLTQGLPVFVMGLIFGIIAIKAGSIAPTIIIHSINNAIALIQMIAVQTKNLMLMAFSGFFNIAIFAAAVVLAAIYMQRLLQINGKRSGSGRGFAMFFTCIPILIAIGIYIAFTALTIRPL</sequence>
<keyword evidence="1" id="KW-0472">Membrane</keyword>
<dbReference type="GO" id="GO:0004175">
    <property type="term" value="F:endopeptidase activity"/>
    <property type="evidence" value="ECO:0007669"/>
    <property type="project" value="UniProtKB-ARBA"/>
</dbReference>
<feature type="transmembrane region" description="Helical" evidence="1">
    <location>
        <begin position="71"/>
        <end position="93"/>
    </location>
</feature>
<feature type="transmembrane region" description="Helical" evidence="1">
    <location>
        <begin position="304"/>
        <end position="326"/>
    </location>
</feature>
<evidence type="ECO:0000313" key="3">
    <source>
        <dbReference type="EMBL" id="CDZ23198.1"/>
    </source>
</evidence>
<dbReference type="STRING" id="29343.CCDG5_0047"/>
<dbReference type="GO" id="GO:0080120">
    <property type="term" value="P:CAAX-box protein maturation"/>
    <property type="evidence" value="ECO:0007669"/>
    <property type="project" value="UniProtKB-ARBA"/>
</dbReference>
<feature type="transmembrane region" description="Helical" evidence="1">
    <location>
        <begin position="217"/>
        <end position="239"/>
    </location>
</feature>
<dbReference type="Proteomes" id="UP000032431">
    <property type="component" value="Chromosome I"/>
</dbReference>
<protein>
    <submittedName>
        <fullName evidence="3">Putative membrane protein</fullName>
    </submittedName>
</protein>
<dbReference type="InterPro" id="IPR003675">
    <property type="entry name" value="Rce1/LyrA-like_dom"/>
</dbReference>
<feature type="transmembrane region" description="Helical" evidence="1">
    <location>
        <begin position="12"/>
        <end position="37"/>
    </location>
</feature>
<dbReference type="EMBL" id="LM995447">
    <property type="protein sequence ID" value="CDZ23198.1"/>
    <property type="molecule type" value="Genomic_DNA"/>
</dbReference>
<reference evidence="4" key="1">
    <citation type="submission" date="2014-07" db="EMBL/GenBank/DDBJ databases">
        <authorList>
            <person name="Wibberg D."/>
        </authorList>
    </citation>
    <scope>NUCLEOTIDE SEQUENCE [LARGE SCALE GENOMIC DNA]</scope>
    <source>
        <strain evidence="4">DG5</strain>
    </source>
</reference>
<feature type="transmembrane region" description="Helical" evidence="1">
    <location>
        <begin position="260"/>
        <end position="284"/>
    </location>
</feature>
<dbReference type="Pfam" id="PF02517">
    <property type="entry name" value="Rce1-like"/>
    <property type="match status" value="1"/>
</dbReference>
<keyword evidence="4" id="KW-1185">Reference proteome</keyword>
<dbReference type="HOGENOM" id="CLU_843854_0_0_9"/>
<dbReference type="PANTHER" id="PTHR36435">
    <property type="entry name" value="SLR1288 PROTEIN"/>
    <property type="match status" value="1"/>
</dbReference>
<feature type="transmembrane region" description="Helical" evidence="1">
    <location>
        <begin position="191"/>
        <end position="211"/>
    </location>
</feature>
<evidence type="ECO:0000313" key="4">
    <source>
        <dbReference type="Proteomes" id="UP000032431"/>
    </source>
</evidence>
<name>A0A078KL48_9FIRM</name>
<keyword evidence="1" id="KW-0812">Transmembrane</keyword>
<dbReference type="PANTHER" id="PTHR36435:SF1">
    <property type="entry name" value="CAAX AMINO TERMINAL PROTEASE FAMILY PROTEIN"/>
    <property type="match status" value="1"/>
</dbReference>